<dbReference type="PANTHER" id="PTHR40980:SF4">
    <property type="entry name" value="TONB-DEPENDENT RECEPTOR-LIKE BETA-BARREL DOMAIN-CONTAINING PROTEIN"/>
    <property type="match status" value="1"/>
</dbReference>
<dbReference type="SUPFAM" id="SSF56935">
    <property type="entry name" value="Porins"/>
    <property type="match status" value="1"/>
</dbReference>
<dbReference type="EMBL" id="SODV01000002">
    <property type="protein sequence ID" value="TDW96824.1"/>
    <property type="molecule type" value="Genomic_DNA"/>
</dbReference>
<dbReference type="SUPFAM" id="SSF49464">
    <property type="entry name" value="Carboxypeptidase regulatory domain-like"/>
    <property type="match status" value="1"/>
</dbReference>
<reference evidence="9 10" key="1">
    <citation type="submission" date="2019-03" db="EMBL/GenBank/DDBJ databases">
        <title>Genomic Encyclopedia of Type Strains, Phase IV (KMG-IV): sequencing the most valuable type-strain genomes for metagenomic binning, comparative biology and taxonomic classification.</title>
        <authorList>
            <person name="Goeker M."/>
        </authorList>
    </citation>
    <scope>NUCLEOTIDE SEQUENCE [LARGE SCALE GENOMIC DNA]</scope>
    <source>
        <strain evidence="9 10">DSM 100059</strain>
    </source>
</reference>
<dbReference type="Proteomes" id="UP000294498">
    <property type="component" value="Unassembled WGS sequence"/>
</dbReference>
<keyword evidence="2" id="KW-0813">Transport</keyword>
<dbReference type="InterPro" id="IPR011662">
    <property type="entry name" value="Secretin/TonB_short_N"/>
</dbReference>
<dbReference type="InterPro" id="IPR008969">
    <property type="entry name" value="CarboxyPept-like_regulatory"/>
</dbReference>
<feature type="domain" description="Secretin/TonB short N-terminal" evidence="8">
    <location>
        <begin position="56"/>
        <end position="108"/>
    </location>
</feature>
<evidence type="ECO:0000259" key="8">
    <source>
        <dbReference type="SMART" id="SM00965"/>
    </source>
</evidence>
<keyword evidence="10" id="KW-1185">Reference proteome</keyword>
<evidence type="ECO:0000256" key="6">
    <source>
        <dbReference type="ARBA" id="ARBA00023237"/>
    </source>
</evidence>
<sequence length="1142" mass="127014">MRGIVPFVAGLFLWTLSTFLPTFSQAQDMHVPLVTLSAKGRSLKDIFREIEQKTGWTINYQDNVLDVSRKVDIQVTDVSLTTVMRQLLAGSQADFVIKGDMIVIIAKKEGAPQKTILKGRVVDFETAQPLPGATVSILETGETVASNEDGYYVFNHLQEGKVTLVVSYSGYQKTILPNVRLTGGRTETEDVKMPAGKVLTEVVVKAGVRHLRAVTHTTEKDLIGEIRNATGSVSGISSELISKTADRNAAEVVKKIAGVTVVDDRFIIVRGMNERYNLTYLNGNVAPSTELYDKAFAYDLLPSSVIDRILVYKSPVADMVADYAGAAIKVYTKNAMPVRHLDIGVQVAHRPGSTLSEVNSYTGGKYDFLGFDDGSRKLPSWSPSYFQSNKQAAVDQQTMVKGFSPILDDGQKQSAPDMQVYLNYYNAWRLGGQRRLYDLTSITYGHETRFYDIHRQTGNTYAYGLAPVFGIAAADALGANNQLMQSWQTTEIGKINALENLTLKWNPRNSLELQNFFINEGRVITTVNDVHDNILPQIDSGYGAPEQHTINLSFQQRLLYFGNLTGEHFLRKDSAQTLQWNIGYTYSGQNVPDQRNSTFYTGQYPNQIQGEPSGLGFITAGTNTGVLADGNQGMISRTFIKLKENVYNASLDYTLRLHHDFSLKAGTYQLFKLREVGRRIFLVNRGGLQPGETLAPPGSEQAYNGWPEGYGSNNPNLIFFRQQYLNTIWNPANFPNDGSGLGIYDVTNVTDSYVASEQNNAGYLMGDWNPLGKPITLNAGIRVEYDRQRLAGGSDNGMGANIVPILTDHKKTEVLPSVNLTWRPDTRWVLRAGYGRTVNRPEFRELTPYIDHDYQNNEDITGNPGLVSATIDNYDARVEFYPRSAAQNEVLNAGVFYKNLQDPIERLRISRNGLTDPGSVTQITYDNAASARIYGVEAEVKKNLFKNVSLLVNGALIKSTTVQRVLDINGYVRDTAVSVQGRPLQGQSPYVFNAGLFYENPGWGTKIGLTYNVSGPRIYAKSVANPHSNQQVAGADSSNFLSIRPDLLELARHLVDLSVSQRIVKSLVLKLSIQNILAQPFRIAEDYNYNEKYVKEQPVGIKGGVTNGNLDPNKIYYYYKGDDLFSKYNPGRYYLLQLTYAF</sequence>
<dbReference type="GO" id="GO:0006826">
    <property type="term" value="P:iron ion transport"/>
    <property type="evidence" value="ECO:0007669"/>
    <property type="project" value="UniProtKB-KW"/>
</dbReference>
<keyword evidence="3" id="KW-0406">Ion transport</keyword>
<keyword evidence="6" id="KW-0998">Cell outer membrane</keyword>
<dbReference type="Gene3D" id="2.170.130.10">
    <property type="entry name" value="TonB-dependent receptor, plug domain"/>
    <property type="match status" value="1"/>
</dbReference>
<keyword evidence="5 7" id="KW-0472">Membrane</keyword>
<evidence type="ECO:0000256" key="2">
    <source>
        <dbReference type="ARBA" id="ARBA00022448"/>
    </source>
</evidence>
<evidence type="ECO:0000256" key="4">
    <source>
        <dbReference type="ARBA" id="ARBA00023004"/>
    </source>
</evidence>
<dbReference type="Gene3D" id="2.40.170.20">
    <property type="entry name" value="TonB-dependent receptor, beta-barrel domain"/>
    <property type="match status" value="1"/>
</dbReference>
<dbReference type="OrthoDB" id="9768470at2"/>
<dbReference type="Pfam" id="PF00593">
    <property type="entry name" value="TonB_dep_Rec_b-barrel"/>
    <property type="match status" value="1"/>
</dbReference>
<dbReference type="AlphaFoldDB" id="A0A4R8DHT8"/>
<evidence type="ECO:0000256" key="7">
    <source>
        <dbReference type="RuleBase" id="RU003357"/>
    </source>
</evidence>
<dbReference type="RefSeq" id="WP_133997949.1">
    <property type="nucleotide sequence ID" value="NZ_SODV01000002.1"/>
</dbReference>
<evidence type="ECO:0000313" key="9">
    <source>
        <dbReference type="EMBL" id="TDW96824.1"/>
    </source>
</evidence>
<evidence type="ECO:0000256" key="5">
    <source>
        <dbReference type="ARBA" id="ARBA00023136"/>
    </source>
</evidence>
<evidence type="ECO:0000256" key="3">
    <source>
        <dbReference type="ARBA" id="ARBA00022496"/>
    </source>
</evidence>
<dbReference type="Pfam" id="PF13620">
    <property type="entry name" value="CarboxypepD_reg"/>
    <property type="match status" value="1"/>
</dbReference>
<dbReference type="InterPro" id="IPR036942">
    <property type="entry name" value="Beta-barrel_TonB_sf"/>
</dbReference>
<name>A0A4R8DHT8_9BACT</name>
<dbReference type="PANTHER" id="PTHR40980">
    <property type="entry name" value="PLUG DOMAIN-CONTAINING PROTEIN"/>
    <property type="match status" value="1"/>
</dbReference>
<dbReference type="Pfam" id="PF07660">
    <property type="entry name" value="STN"/>
    <property type="match status" value="1"/>
</dbReference>
<comment type="similarity">
    <text evidence="7">Belongs to the TonB-dependent receptor family.</text>
</comment>
<evidence type="ECO:0000313" key="10">
    <source>
        <dbReference type="Proteomes" id="UP000294498"/>
    </source>
</evidence>
<gene>
    <name evidence="9" type="ORF">EDB95_4660</name>
</gene>
<proteinExistence type="inferred from homology"/>
<evidence type="ECO:0000256" key="1">
    <source>
        <dbReference type="ARBA" id="ARBA00004442"/>
    </source>
</evidence>
<keyword evidence="4" id="KW-0408">Iron</keyword>
<dbReference type="Pfam" id="PF07715">
    <property type="entry name" value="Plug"/>
    <property type="match status" value="1"/>
</dbReference>
<dbReference type="InterPro" id="IPR012910">
    <property type="entry name" value="Plug_dom"/>
</dbReference>
<protein>
    <submittedName>
        <fullName evidence="9">TonB-dependent receptor</fullName>
    </submittedName>
</protein>
<dbReference type="SMART" id="SM00965">
    <property type="entry name" value="STN"/>
    <property type="match status" value="1"/>
</dbReference>
<dbReference type="Gene3D" id="2.60.40.1120">
    <property type="entry name" value="Carboxypeptidase-like, regulatory domain"/>
    <property type="match status" value="1"/>
</dbReference>
<dbReference type="InterPro" id="IPR000531">
    <property type="entry name" value="Beta-barrel_TonB"/>
</dbReference>
<keyword evidence="7" id="KW-0798">TonB box</keyword>
<keyword evidence="3" id="KW-0410">Iron transport</keyword>
<keyword evidence="9" id="KW-0675">Receptor</keyword>
<accession>A0A4R8DHT8</accession>
<comment type="caution">
    <text evidence="9">The sequence shown here is derived from an EMBL/GenBank/DDBJ whole genome shotgun (WGS) entry which is preliminary data.</text>
</comment>
<dbReference type="InterPro" id="IPR037066">
    <property type="entry name" value="Plug_dom_sf"/>
</dbReference>
<organism evidence="9 10">
    <name type="scientific">Dinghuibacter silviterrae</name>
    <dbReference type="NCBI Taxonomy" id="1539049"/>
    <lineage>
        <taxon>Bacteria</taxon>
        <taxon>Pseudomonadati</taxon>
        <taxon>Bacteroidota</taxon>
        <taxon>Chitinophagia</taxon>
        <taxon>Chitinophagales</taxon>
        <taxon>Chitinophagaceae</taxon>
        <taxon>Dinghuibacter</taxon>
    </lineage>
</organism>
<dbReference type="GO" id="GO:0009279">
    <property type="term" value="C:cell outer membrane"/>
    <property type="evidence" value="ECO:0007669"/>
    <property type="project" value="UniProtKB-SubCell"/>
</dbReference>
<comment type="subcellular location">
    <subcellularLocation>
        <location evidence="1 7">Cell outer membrane</location>
    </subcellularLocation>
</comment>